<organism evidence="1">
    <name type="scientific">marine metagenome</name>
    <dbReference type="NCBI Taxonomy" id="408172"/>
    <lineage>
        <taxon>unclassified sequences</taxon>
        <taxon>metagenomes</taxon>
        <taxon>ecological metagenomes</taxon>
    </lineage>
</organism>
<evidence type="ECO:0000313" key="1">
    <source>
        <dbReference type="EMBL" id="SVD67138.1"/>
    </source>
</evidence>
<dbReference type="AlphaFoldDB" id="A0A382X9W4"/>
<reference evidence="1" key="1">
    <citation type="submission" date="2018-05" db="EMBL/GenBank/DDBJ databases">
        <authorList>
            <person name="Lanie J.A."/>
            <person name="Ng W.-L."/>
            <person name="Kazmierczak K.M."/>
            <person name="Andrzejewski T.M."/>
            <person name="Davidsen T.M."/>
            <person name="Wayne K.J."/>
            <person name="Tettelin H."/>
            <person name="Glass J.I."/>
            <person name="Rusch D."/>
            <person name="Podicherti R."/>
            <person name="Tsui H.-C.T."/>
            <person name="Winkler M.E."/>
        </authorList>
    </citation>
    <scope>NUCLEOTIDE SEQUENCE</scope>
</reference>
<gene>
    <name evidence="1" type="ORF">METZ01_LOCUS419992</name>
</gene>
<proteinExistence type="predicted"/>
<dbReference type="EMBL" id="UINC01165635">
    <property type="protein sequence ID" value="SVD67138.1"/>
    <property type="molecule type" value="Genomic_DNA"/>
</dbReference>
<dbReference type="InterPro" id="IPR038021">
    <property type="entry name" value="Putative_hydro-lyase"/>
</dbReference>
<accession>A0A382X9W4</accession>
<protein>
    <submittedName>
        <fullName evidence="1">Uncharacterized protein</fullName>
    </submittedName>
</protein>
<dbReference type="SUPFAM" id="SSF160920">
    <property type="entry name" value="PSTPO5379-like"/>
    <property type="match status" value="1"/>
</dbReference>
<name>A0A382X9W4_9ZZZZ</name>
<sequence length="81" mass="9358">MLFFIQIYLLSHDWQKMKTLDEIHASPAQIRKEFAAGQRFGDTSGLCPGYAQANLVILPKDWAFEFLLFCQRNPQPCPILE</sequence>
<dbReference type="PANTHER" id="PTHR32022:SF10">
    <property type="entry name" value="D-GLUTAMATE CYCLASE, MITOCHONDRIAL"/>
    <property type="match status" value="1"/>
</dbReference>
<dbReference type="PANTHER" id="PTHR32022">
    <property type="entry name" value="D-GLUTAMATE CYCLASE, MITOCHONDRIAL"/>
    <property type="match status" value="1"/>
</dbReference>
<dbReference type="Gene3D" id="3.40.1640.10">
    <property type="entry name" value="PSTPO5379-like"/>
    <property type="match status" value="1"/>
</dbReference>
<feature type="non-terminal residue" evidence="1">
    <location>
        <position position="81"/>
    </location>
</feature>